<reference evidence="2" key="2">
    <citation type="submission" date="2025-09" db="UniProtKB">
        <authorList>
            <consortium name="Ensembl"/>
        </authorList>
    </citation>
    <scope>IDENTIFICATION</scope>
</reference>
<name>A0A3B3WP70_9TELE</name>
<dbReference type="Proteomes" id="UP000261480">
    <property type="component" value="Unplaced"/>
</dbReference>
<organism evidence="2 3">
    <name type="scientific">Poecilia mexicana</name>
    <dbReference type="NCBI Taxonomy" id="48701"/>
    <lineage>
        <taxon>Eukaryota</taxon>
        <taxon>Metazoa</taxon>
        <taxon>Chordata</taxon>
        <taxon>Craniata</taxon>
        <taxon>Vertebrata</taxon>
        <taxon>Euteleostomi</taxon>
        <taxon>Actinopterygii</taxon>
        <taxon>Neopterygii</taxon>
        <taxon>Teleostei</taxon>
        <taxon>Neoteleostei</taxon>
        <taxon>Acanthomorphata</taxon>
        <taxon>Ovalentaria</taxon>
        <taxon>Atherinomorphae</taxon>
        <taxon>Cyprinodontiformes</taxon>
        <taxon>Poeciliidae</taxon>
        <taxon>Poeciliinae</taxon>
        <taxon>Poecilia</taxon>
    </lineage>
</organism>
<dbReference type="AlphaFoldDB" id="A0A3B3WP70"/>
<accession>A0A3B3WP70</accession>
<evidence type="ECO:0000313" key="2">
    <source>
        <dbReference type="Ensembl" id="ENSPMEP00000004603.1"/>
    </source>
</evidence>
<protein>
    <submittedName>
        <fullName evidence="2">Uncharacterized protein</fullName>
    </submittedName>
</protein>
<sequence>NATSNGQQRTICVLPAAPRTEHPPEVCQDPPSPRPSGQKSATLPLCCRLRKPPGKNSNSYMLFVFFFTFGQLTSSVTKRASYFTGKREAPFPSYLKVWQSLFFLV</sequence>
<proteinExistence type="predicted"/>
<evidence type="ECO:0000256" key="1">
    <source>
        <dbReference type="SAM" id="MobiDB-lite"/>
    </source>
</evidence>
<dbReference type="Ensembl" id="ENSPMET00000008904.1">
    <property type="protein sequence ID" value="ENSPMEP00000004603.1"/>
    <property type="gene ID" value="ENSPMEG00000000104.1"/>
</dbReference>
<feature type="region of interest" description="Disordered" evidence="1">
    <location>
        <begin position="16"/>
        <end position="40"/>
    </location>
</feature>
<keyword evidence="3" id="KW-1185">Reference proteome</keyword>
<evidence type="ECO:0000313" key="3">
    <source>
        <dbReference type="Proteomes" id="UP000261480"/>
    </source>
</evidence>
<reference evidence="2" key="1">
    <citation type="submission" date="2025-08" db="UniProtKB">
        <authorList>
            <consortium name="Ensembl"/>
        </authorList>
    </citation>
    <scope>IDENTIFICATION</scope>
</reference>